<keyword evidence="8" id="KW-0234">DNA repair</keyword>
<keyword evidence="14" id="KW-1185">Reference proteome</keyword>
<feature type="domain" description="Methylated-DNA-[protein]-cysteine S-methyltransferase DNA binding" evidence="12">
    <location>
        <begin position="78"/>
        <end position="165"/>
    </location>
</feature>
<proteinExistence type="inferred from homology"/>
<evidence type="ECO:0000256" key="6">
    <source>
        <dbReference type="ARBA" id="ARBA00022679"/>
    </source>
</evidence>
<keyword evidence="7" id="KW-0227">DNA damage</keyword>
<evidence type="ECO:0000256" key="8">
    <source>
        <dbReference type="ARBA" id="ARBA00023204"/>
    </source>
</evidence>
<evidence type="ECO:0000259" key="12">
    <source>
        <dbReference type="Pfam" id="PF01035"/>
    </source>
</evidence>
<reference evidence="13 14" key="1">
    <citation type="submission" date="2018-06" db="EMBL/GenBank/DDBJ databases">
        <title>A transcriptomic atlas of mushroom development highlights an independent origin of complex multicellularity.</title>
        <authorList>
            <consortium name="DOE Joint Genome Institute"/>
            <person name="Krizsan K."/>
            <person name="Almasi E."/>
            <person name="Merenyi Z."/>
            <person name="Sahu N."/>
            <person name="Viragh M."/>
            <person name="Koszo T."/>
            <person name="Mondo S."/>
            <person name="Kiss B."/>
            <person name="Balint B."/>
            <person name="Kues U."/>
            <person name="Barry K."/>
            <person name="Hegedus J.C."/>
            <person name="Henrissat B."/>
            <person name="Johnson J."/>
            <person name="Lipzen A."/>
            <person name="Ohm R."/>
            <person name="Nagy I."/>
            <person name="Pangilinan J."/>
            <person name="Yan J."/>
            <person name="Xiong Y."/>
            <person name="Grigoriev I.V."/>
            <person name="Hibbett D.S."/>
            <person name="Nagy L.G."/>
        </authorList>
    </citation>
    <scope>NUCLEOTIDE SEQUENCE [LARGE SCALE GENOMIC DNA]</scope>
    <source>
        <strain evidence="13 14">SZMC22713</strain>
    </source>
</reference>
<dbReference type="OrthoDB" id="1907495at2759"/>
<dbReference type="EMBL" id="ML170218">
    <property type="protein sequence ID" value="TDL17637.1"/>
    <property type="molecule type" value="Genomic_DNA"/>
</dbReference>
<accession>A0A4Y7PQC6</accession>
<keyword evidence="5 13" id="KW-0489">Methyltransferase</keyword>
<dbReference type="Pfam" id="PF01035">
    <property type="entry name" value="DNA_binding_1"/>
    <property type="match status" value="1"/>
</dbReference>
<dbReference type="PANTHER" id="PTHR10815">
    <property type="entry name" value="METHYLATED-DNA--PROTEIN-CYSTEINE METHYLTRANSFERASE"/>
    <property type="match status" value="1"/>
</dbReference>
<evidence type="ECO:0000256" key="1">
    <source>
        <dbReference type="ARBA" id="ARBA00001286"/>
    </source>
</evidence>
<evidence type="ECO:0000256" key="4">
    <source>
        <dbReference type="ARBA" id="ARBA00015377"/>
    </source>
</evidence>
<dbReference type="InterPro" id="IPR001497">
    <property type="entry name" value="MethylDNA_cys_MeTrfase_AS"/>
</dbReference>
<keyword evidence="6 13" id="KW-0808">Transferase</keyword>
<dbReference type="VEuPathDB" id="FungiDB:BD410DRAFT_794097"/>
<dbReference type="Proteomes" id="UP000294933">
    <property type="component" value="Unassembled WGS sequence"/>
</dbReference>
<evidence type="ECO:0000256" key="2">
    <source>
        <dbReference type="ARBA" id="ARBA00008711"/>
    </source>
</evidence>
<dbReference type="PROSITE" id="PS00374">
    <property type="entry name" value="MGMT"/>
    <property type="match status" value="1"/>
</dbReference>
<evidence type="ECO:0000256" key="9">
    <source>
        <dbReference type="ARBA" id="ARBA00030795"/>
    </source>
</evidence>
<dbReference type="InterPro" id="IPR014048">
    <property type="entry name" value="MethylDNA_cys_MeTrfase_DNA-bd"/>
</dbReference>
<evidence type="ECO:0000256" key="10">
    <source>
        <dbReference type="ARBA" id="ARBA00031621"/>
    </source>
</evidence>
<dbReference type="NCBIfam" id="TIGR00589">
    <property type="entry name" value="ogt"/>
    <property type="match status" value="1"/>
</dbReference>
<evidence type="ECO:0000256" key="5">
    <source>
        <dbReference type="ARBA" id="ARBA00022603"/>
    </source>
</evidence>
<protein>
    <recommendedName>
        <fullName evidence="4">Methylated-DNA--protein-cysteine methyltransferase</fullName>
        <ecNumber evidence="3">2.1.1.63</ecNumber>
    </recommendedName>
    <alternativeName>
        <fullName evidence="9">6-O-methylguanine-DNA methyltransferase</fullName>
    </alternativeName>
    <alternativeName>
        <fullName evidence="10">O-6-methylguanine-DNA-alkyltransferase</fullName>
    </alternativeName>
</protein>
<dbReference type="Gene3D" id="1.10.10.10">
    <property type="entry name" value="Winged helix-like DNA-binding domain superfamily/Winged helix DNA-binding domain"/>
    <property type="match status" value="1"/>
</dbReference>
<gene>
    <name evidence="13" type="ORF">BD410DRAFT_794097</name>
</gene>
<dbReference type="InterPro" id="IPR036217">
    <property type="entry name" value="MethylDNA_cys_MeTrfase_DNAb"/>
</dbReference>
<dbReference type="SUPFAM" id="SSF46767">
    <property type="entry name" value="Methylated DNA-protein cysteine methyltransferase, C-terminal domain"/>
    <property type="match status" value="1"/>
</dbReference>
<evidence type="ECO:0000313" key="13">
    <source>
        <dbReference type="EMBL" id="TDL17637.1"/>
    </source>
</evidence>
<dbReference type="CDD" id="cd06445">
    <property type="entry name" value="ATase"/>
    <property type="match status" value="1"/>
</dbReference>
<dbReference type="InterPro" id="IPR036388">
    <property type="entry name" value="WH-like_DNA-bd_sf"/>
</dbReference>
<sequence>MPAIRDIASSYAFGGSIKIPLDKKTTTKRAAAVTVPAADNEDLIVDLALQSRETVYYPVGSSRLTFRTKDGKAITAHQWAVYDFARTIPCGRVTTYRDLCAALGEGSPRSVGSALRRNPFAPFVPCHRVIASNMFIGGFVGEWGTHRTEGSQCERKRKMLVQEGVAFTDDGYLIDKKNLWSSMQ</sequence>
<evidence type="ECO:0000256" key="11">
    <source>
        <dbReference type="ARBA" id="ARBA00049348"/>
    </source>
</evidence>
<dbReference type="STRING" id="50990.A0A4Y7PQC6"/>
<organism evidence="13 14">
    <name type="scientific">Rickenella mellea</name>
    <dbReference type="NCBI Taxonomy" id="50990"/>
    <lineage>
        <taxon>Eukaryota</taxon>
        <taxon>Fungi</taxon>
        <taxon>Dikarya</taxon>
        <taxon>Basidiomycota</taxon>
        <taxon>Agaricomycotina</taxon>
        <taxon>Agaricomycetes</taxon>
        <taxon>Hymenochaetales</taxon>
        <taxon>Rickenellaceae</taxon>
        <taxon>Rickenella</taxon>
    </lineage>
</organism>
<evidence type="ECO:0000256" key="7">
    <source>
        <dbReference type="ARBA" id="ARBA00022763"/>
    </source>
</evidence>
<dbReference type="AlphaFoldDB" id="A0A4Y7PQC6"/>
<comment type="catalytic activity">
    <reaction evidence="11">
        <text>a 6-O-methyl-2'-deoxyguanosine in DNA + L-cysteinyl-[protein] = S-methyl-L-cysteinyl-[protein] + a 2'-deoxyguanosine in DNA</text>
        <dbReference type="Rhea" id="RHEA:24000"/>
        <dbReference type="Rhea" id="RHEA-COMP:10131"/>
        <dbReference type="Rhea" id="RHEA-COMP:10132"/>
        <dbReference type="Rhea" id="RHEA-COMP:11367"/>
        <dbReference type="Rhea" id="RHEA-COMP:11368"/>
        <dbReference type="ChEBI" id="CHEBI:29950"/>
        <dbReference type="ChEBI" id="CHEBI:82612"/>
        <dbReference type="ChEBI" id="CHEBI:85445"/>
        <dbReference type="ChEBI" id="CHEBI:85448"/>
        <dbReference type="EC" id="2.1.1.63"/>
    </reaction>
</comment>
<comment type="catalytic activity">
    <reaction evidence="1">
        <text>a 4-O-methyl-thymidine in DNA + L-cysteinyl-[protein] = a thymidine in DNA + S-methyl-L-cysteinyl-[protein]</text>
        <dbReference type="Rhea" id="RHEA:53428"/>
        <dbReference type="Rhea" id="RHEA-COMP:10131"/>
        <dbReference type="Rhea" id="RHEA-COMP:10132"/>
        <dbReference type="Rhea" id="RHEA-COMP:13555"/>
        <dbReference type="Rhea" id="RHEA-COMP:13556"/>
        <dbReference type="ChEBI" id="CHEBI:29950"/>
        <dbReference type="ChEBI" id="CHEBI:82612"/>
        <dbReference type="ChEBI" id="CHEBI:137386"/>
        <dbReference type="ChEBI" id="CHEBI:137387"/>
        <dbReference type="EC" id="2.1.1.63"/>
    </reaction>
</comment>
<dbReference type="GO" id="GO:0032259">
    <property type="term" value="P:methylation"/>
    <property type="evidence" value="ECO:0007669"/>
    <property type="project" value="UniProtKB-KW"/>
</dbReference>
<dbReference type="EC" id="2.1.1.63" evidence="3"/>
<comment type="similarity">
    <text evidence="2">Belongs to the MGMT family.</text>
</comment>
<dbReference type="GO" id="GO:0006281">
    <property type="term" value="P:DNA repair"/>
    <property type="evidence" value="ECO:0007669"/>
    <property type="project" value="UniProtKB-KW"/>
</dbReference>
<evidence type="ECO:0000313" key="14">
    <source>
        <dbReference type="Proteomes" id="UP000294933"/>
    </source>
</evidence>
<dbReference type="PANTHER" id="PTHR10815:SF13">
    <property type="entry name" value="METHYLATED-DNA--PROTEIN-CYSTEINE METHYLTRANSFERASE"/>
    <property type="match status" value="1"/>
</dbReference>
<name>A0A4Y7PQC6_9AGAM</name>
<dbReference type="GO" id="GO:0003908">
    <property type="term" value="F:methylated-DNA-[protein]-cysteine S-methyltransferase activity"/>
    <property type="evidence" value="ECO:0007669"/>
    <property type="project" value="UniProtKB-EC"/>
</dbReference>
<evidence type="ECO:0000256" key="3">
    <source>
        <dbReference type="ARBA" id="ARBA00011918"/>
    </source>
</evidence>